<reference evidence="1 2" key="1">
    <citation type="submission" date="2018-10" db="EMBL/GenBank/DDBJ databases">
        <title>Isolation from soil.</title>
        <authorList>
            <person name="Hu J."/>
        </authorList>
    </citation>
    <scope>NUCLEOTIDE SEQUENCE [LARGE SCALE GENOMIC DNA]</scope>
    <source>
        <strain evidence="1 2">NEAU-Ht49</strain>
    </source>
</reference>
<accession>A0A3M2M781</accession>
<evidence type="ECO:0000313" key="2">
    <source>
        <dbReference type="Proteomes" id="UP000282674"/>
    </source>
</evidence>
<evidence type="ECO:0000313" key="1">
    <source>
        <dbReference type="EMBL" id="RMI45446.1"/>
    </source>
</evidence>
<name>A0A3M2M781_9ACTN</name>
<dbReference type="AlphaFoldDB" id="A0A3M2M781"/>
<dbReference type="Proteomes" id="UP000282674">
    <property type="component" value="Unassembled WGS sequence"/>
</dbReference>
<comment type="caution">
    <text evidence="1">The sequence shown here is derived from an EMBL/GenBank/DDBJ whole genome shotgun (WGS) entry which is preliminary data.</text>
</comment>
<protein>
    <submittedName>
        <fullName evidence="1">Uncharacterized protein</fullName>
    </submittedName>
</protein>
<organism evidence="1 2">
    <name type="scientific">Actinomadura harenae</name>
    <dbReference type="NCBI Taxonomy" id="2483351"/>
    <lineage>
        <taxon>Bacteria</taxon>
        <taxon>Bacillati</taxon>
        <taxon>Actinomycetota</taxon>
        <taxon>Actinomycetes</taxon>
        <taxon>Streptosporangiales</taxon>
        <taxon>Thermomonosporaceae</taxon>
        <taxon>Actinomadura</taxon>
    </lineage>
</organism>
<dbReference type="EMBL" id="RFFG01000013">
    <property type="protein sequence ID" value="RMI45446.1"/>
    <property type="molecule type" value="Genomic_DNA"/>
</dbReference>
<proteinExistence type="predicted"/>
<keyword evidence="2" id="KW-1185">Reference proteome</keyword>
<gene>
    <name evidence="1" type="ORF">EBO15_09530</name>
</gene>
<sequence>MNPPGAGEHPEEILAGRGLERAEIGALLAAGVVHAGGPMKMKGVCRRRTGEGMELWGFCREPGVLKGRRRPSRYPSGMDLKDATCMILNESADHPELMRLSRDTFEELASGRQVPFTVLSDMLRLAARKNVFPSLVHKHGDQAFQDMVMAIGRQLDRQAPIHQG</sequence>